<dbReference type="AlphaFoldDB" id="A0A9N9NIJ2"/>
<gene>
    <name evidence="1" type="ORF">AMORRO_LOCUS14213</name>
</gene>
<protein>
    <submittedName>
        <fullName evidence="1">6820_t:CDS:1</fullName>
    </submittedName>
</protein>
<sequence>LLKRIIDLEEKNAQNGKQKYAMEENTELKAEVAKLRRDFEK</sequence>
<evidence type="ECO:0000313" key="1">
    <source>
        <dbReference type="EMBL" id="CAG8733706.1"/>
    </source>
</evidence>
<comment type="caution">
    <text evidence="1">The sequence shown here is derived from an EMBL/GenBank/DDBJ whole genome shotgun (WGS) entry which is preliminary data.</text>
</comment>
<accession>A0A9N9NIJ2</accession>
<organism evidence="1 2">
    <name type="scientific">Acaulospora morrowiae</name>
    <dbReference type="NCBI Taxonomy" id="94023"/>
    <lineage>
        <taxon>Eukaryota</taxon>
        <taxon>Fungi</taxon>
        <taxon>Fungi incertae sedis</taxon>
        <taxon>Mucoromycota</taxon>
        <taxon>Glomeromycotina</taxon>
        <taxon>Glomeromycetes</taxon>
        <taxon>Diversisporales</taxon>
        <taxon>Acaulosporaceae</taxon>
        <taxon>Acaulospora</taxon>
    </lineage>
</organism>
<reference evidence="1" key="1">
    <citation type="submission" date="2021-06" db="EMBL/GenBank/DDBJ databases">
        <authorList>
            <person name="Kallberg Y."/>
            <person name="Tangrot J."/>
            <person name="Rosling A."/>
        </authorList>
    </citation>
    <scope>NUCLEOTIDE SEQUENCE</scope>
    <source>
        <strain evidence="1">CL551</strain>
    </source>
</reference>
<proteinExistence type="predicted"/>
<name>A0A9N9NIJ2_9GLOM</name>
<evidence type="ECO:0000313" key="2">
    <source>
        <dbReference type="Proteomes" id="UP000789342"/>
    </source>
</evidence>
<dbReference type="Proteomes" id="UP000789342">
    <property type="component" value="Unassembled WGS sequence"/>
</dbReference>
<keyword evidence="2" id="KW-1185">Reference proteome</keyword>
<feature type="non-terminal residue" evidence="1">
    <location>
        <position position="1"/>
    </location>
</feature>
<feature type="non-terminal residue" evidence="1">
    <location>
        <position position="41"/>
    </location>
</feature>
<dbReference type="EMBL" id="CAJVPV010027281">
    <property type="protein sequence ID" value="CAG8733706.1"/>
    <property type="molecule type" value="Genomic_DNA"/>
</dbReference>